<reference evidence="1" key="1">
    <citation type="submission" date="2020-02" db="EMBL/GenBank/DDBJ databases">
        <title>Genome sequencing of the panga catfish, Pangasius djambal.</title>
        <authorList>
            <person name="Wen M."/>
            <person name="Zahm M."/>
            <person name="Roques C."/>
            <person name="Cabau C."/>
            <person name="Klopp C."/>
            <person name="Donnadieu C."/>
            <person name="Jouanno E."/>
            <person name="Avarre J.-C."/>
            <person name="Campet M."/>
            <person name="Ha T."/>
            <person name="Dugue R."/>
            <person name="Lampietro C."/>
            <person name="Louis A."/>
            <person name="Herpin A."/>
            <person name="Echchiki A."/>
            <person name="Berthelot C."/>
            <person name="Parey E."/>
            <person name="Roest-Crollius H."/>
            <person name="Braasch I."/>
            <person name="Postlethwait J.H."/>
            <person name="Bobe J."/>
            <person name="Montfort J."/>
            <person name="Bouchez O."/>
            <person name="Begum T."/>
            <person name="Schartl M."/>
            <person name="Gustiano R."/>
            <person name="Guiguen Y."/>
        </authorList>
    </citation>
    <scope>NUCLEOTIDE SEQUENCE</scope>
    <source>
        <strain evidence="1">Pdj_M5554</strain>
    </source>
</reference>
<comment type="caution">
    <text evidence="1">The sequence shown here is derived from an EMBL/GenBank/DDBJ whole genome shotgun (WGS) entry which is preliminary data.</text>
</comment>
<protein>
    <submittedName>
        <fullName evidence="1">Uncharacterized protein</fullName>
    </submittedName>
</protein>
<name>A0ACC5YHX8_9TELE</name>
<organism evidence="1 2">
    <name type="scientific">Pangasius djambal</name>
    <dbReference type="NCBI Taxonomy" id="1691987"/>
    <lineage>
        <taxon>Eukaryota</taxon>
        <taxon>Metazoa</taxon>
        <taxon>Chordata</taxon>
        <taxon>Craniata</taxon>
        <taxon>Vertebrata</taxon>
        <taxon>Euteleostomi</taxon>
        <taxon>Actinopterygii</taxon>
        <taxon>Neopterygii</taxon>
        <taxon>Teleostei</taxon>
        <taxon>Ostariophysi</taxon>
        <taxon>Siluriformes</taxon>
        <taxon>Pangasiidae</taxon>
        <taxon>Pangasius</taxon>
    </lineage>
</organism>
<accession>A0ACC5YHX8</accession>
<gene>
    <name evidence="1" type="ORF">PDJAM_G00241520</name>
</gene>
<keyword evidence="2" id="KW-1185">Reference proteome</keyword>
<evidence type="ECO:0000313" key="1">
    <source>
        <dbReference type="EMBL" id="MCJ8734962.1"/>
    </source>
</evidence>
<evidence type="ECO:0000313" key="2">
    <source>
        <dbReference type="Proteomes" id="UP000830395"/>
    </source>
</evidence>
<dbReference type="EMBL" id="CM040982">
    <property type="protein sequence ID" value="MCJ8734962.1"/>
    <property type="molecule type" value="Genomic_DNA"/>
</dbReference>
<sequence>MSKGKAKGQENVPSSLLSIQENERLVDLLGRRCVTLATAVVQLYMALPHSPAHWSLQHTGVVCFVKDNPRRSYFIRLYDIKEGKMIWEQELYTQMTYSSPKQFFHSFPADDCQVGLNFANEQESELFRNTLEEKLSQRVNRQEKRQNAPSEEKRALPPTPPSNGPLMLPGGMATIDIPNPDILASRYRSPNVPVPAPASLGKGKKDKKGKKKGPRLTKADIGAPSGFKHVTHVGWDPNTGFDTNNLDPDLKKLFSCAGISEDQLTDKETSKLIYEFIEQSGGLDAVKEEMRKQDTMGPPSRSIPPVPSGAPAPPPPRGDRNLPPIPGQPPPAPPSRNQRPPQRGPLPPPPPTGRSGPPPPPPPSGGYSAPPPPPTSAPMGGGGAPPPPPPPPPPPAPAISSNSSSPVSPSPSSGGGRGALLDQIRLGTKLKTVSESPDPHPSSQDQGGEGIVGALMMVMQKRSKVIHSSEDEEDDGVEDEDDDEWDD</sequence>
<dbReference type="Proteomes" id="UP000830395">
    <property type="component" value="Chromosome 8"/>
</dbReference>
<proteinExistence type="predicted"/>